<dbReference type="AlphaFoldDB" id="A0A9Q1M7D6"/>
<reference evidence="2" key="1">
    <citation type="journal article" date="2023" name="Proc. Natl. Acad. Sci. U.S.A.">
        <title>Genomic and structural basis for evolution of tropane alkaloid biosynthesis.</title>
        <authorList>
            <person name="Wanga Y.-J."/>
            <person name="Taina T."/>
            <person name="Yua J.-Y."/>
            <person name="Lia J."/>
            <person name="Xua B."/>
            <person name="Chenc J."/>
            <person name="D'Auriad J.C."/>
            <person name="Huanga J.-P."/>
            <person name="Huanga S.-X."/>
        </authorList>
    </citation>
    <scope>NUCLEOTIDE SEQUENCE [LARGE SCALE GENOMIC DNA]</scope>
    <source>
        <strain evidence="2">cv. KIB-2019</strain>
    </source>
</reference>
<accession>A0A9Q1M7D6</accession>
<proteinExistence type="predicted"/>
<evidence type="ECO:0000313" key="1">
    <source>
        <dbReference type="EMBL" id="KAJ8553543.1"/>
    </source>
</evidence>
<protein>
    <submittedName>
        <fullName evidence="1">Uncharacterized protein</fullName>
    </submittedName>
</protein>
<dbReference type="Proteomes" id="UP001152561">
    <property type="component" value="Unassembled WGS sequence"/>
</dbReference>
<dbReference type="EMBL" id="JAJAGQ010000009">
    <property type="protein sequence ID" value="KAJ8553543.1"/>
    <property type="molecule type" value="Genomic_DNA"/>
</dbReference>
<keyword evidence="2" id="KW-1185">Reference proteome</keyword>
<evidence type="ECO:0000313" key="2">
    <source>
        <dbReference type="Proteomes" id="UP001152561"/>
    </source>
</evidence>
<gene>
    <name evidence="1" type="ORF">K7X08_024221</name>
</gene>
<comment type="caution">
    <text evidence="1">The sequence shown here is derived from an EMBL/GenBank/DDBJ whole genome shotgun (WGS) entry which is preliminary data.</text>
</comment>
<organism evidence="1 2">
    <name type="scientific">Anisodus acutangulus</name>
    <dbReference type="NCBI Taxonomy" id="402998"/>
    <lineage>
        <taxon>Eukaryota</taxon>
        <taxon>Viridiplantae</taxon>
        <taxon>Streptophyta</taxon>
        <taxon>Embryophyta</taxon>
        <taxon>Tracheophyta</taxon>
        <taxon>Spermatophyta</taxon>
        <taxon>Magnoliopsida</taxon>
        <taxon>eudicotyledons</taxon>
        <taxon>Gunneridae</taxon>
        <taxon>Pentapetalae</taxon>
        <taxon>asterids</taxon>
        <taxon>lamiids</taxon>
        <taxon>Solanales</taxon>
        <taxon>Solanaceae</taxon>
        <taxon>Solanoideae</taxon>
        <taxon>Hyoscyameae</taxon>
        <taxon>Anisodus</taxon>
    </lineage>
</organism>
<sequence>MEEEAIRVSMNNNSVWDIFELEVASLKVYFSGKGWYSFVCLRLGILEGELVENYGSLVVVLTPSIVILLQVGVLDMGFDSALPELLLEEYNLVSTMGFWNWGKP</sequence>
<name>A0A9Q1M7D6_9SOLA</name>